<keyword evidence="4 9" id="KW-0997">Cell inner membrane</keyword>
<dbReference type="GO" id="GO:0005886">
    <property type="term" value="C:plasma membrane"/>
    <property type="evidence" value="ECO:0007669"/>
    <property type="project" value="UniProtKB-SubCell"/>
</dbReference>
<dbReference type="Pfam" id="PF04290">
    <property type="entry name" value="DctQ"/>
    <property type="match status" value="1"/>
</dbReference>
<proteinExistence type="inferred from homology"/>
<accession>A0A1H2V1R6</accession>
<dbReference type="RefSeq" id="WP_244508562.1">
    <property type="nucleotide sequence ID" value="NZ_FNOI01000002.1"/>
</dbReference>
<sequence>MMGLLLQKLYDICGAIAGGLILLICLLISAQIILNAGGRLAPGVLPSTIPSYADFSGFMLAGATFLALAHTLRAGGHIRVNLVTTRLPSRIQFYMEAVVLIVATAVVGYAAWFMIDLVRESIHYGDVSNGIVPVALWIPQSVAAFGVTLLGIAIAHTFVELLQAGKPVLSTPDEV</sequence>
<evidence type="ECO:0000313" key="12">
    <source>
        <dbReference type="Proteomes" id="UP000199441"/>
    </source>
</evidence>
<name>A0A1H2V1R6_9RHOB</name>
<evidence type="ECO:0000259" key="10">
    <source>
        <dbReference type="Pfam" id="PF04290"/>
    </source>
</evidence>
<dbReference type="EMBL" id="FNOI01000002">
    <property type="protein sequence ID" value="SDW62276.1"/>
    <property type="molecule type" value="Genomic_DNA"/>
</dbReference>
<feature type="domain" description="Tripartite ATP-independent periplasmic transporters DctQ component" evidence="10">
    <location>
        <begin position="47"/>
        <end position="163"/>
    </location>
</feature>
<keyword evidence="12" id="KW-1185">Reference proteome</keyword>
<gene>
    <name evidence="11" type="ORF">SAMN04488001_1367</name>
</gene>
<comment type="subunit">
    <text evidence="9">The complex comprises the extracytoplasmic solute receptor protein and the two transmembrane proteins.</text>
</comment>
<protein>
    <recommendedName>
        <fullName evidence="9">TRAP transporter small permease protein</fullName>
    </recommendedName>
</protein>
<dbReference type="PANTHER" id="PTHR35011:SF10">
    <property type="entry name" value="TRAP TRANSPORTER SMALL PERMEASE PROTEIN"/>
    <property type="match status" value="1"/>
</dbReference>
<dbReference type="PANTHER" id="PTHR35011">
    <property type="entry name" value="2,3-DIKETO-L-GULONATE TRAP TRANSPORTER SMALL PERMEASE PROTEIN YIAM"/>
    <property type="match status" value="1"/>
</dbReference>
<feature type="transmembrane region" description="Helical" evidence="9">
    <location>
        <begin position="135"/>
        <end position="159"/>
    </location>
</feature>
<feature type="transmembrane region" description="Helical" evidence="9">
    <location>
        <begin position="53"/>
        <end position="72"/>
    </location>
</feature>
<keyword evidence="5 9" id="KW-0812">Transmembrane</keyword>
<evidence type="ECO:0000256" key="8">
    <source>
        <dbReference type="ARBA" id="ARBA00038436"/>
    </source>
</evidence>
<keyword evidence="2 9" id="KW-0813">Transport</keyword>
<evidence type="ECO:0000256" key="3">
    <source>
        <dbReference type="ARBA" id="ARBA00022475"/>
    </source>
</evidence>
<organism evidence="11 12">
    <name type="scientific">Litoreibacter albidus</name>
    <dbReference type="NCBI Taxonomy" id="670155"/>
    <lineage>
        <taxon>Bacteria</taxon>
        <taxon>Pseudomonadati</taxon>
        <taxon>Pseudomonadota</taxon>
        <taxon>Alphaproteobacteria</taxon>
        <taxon>Rhodobacterales</taxon>
        <taxon>Roseobacteraceae</taxon>
        <taxon>Litoreibacter</taxon>
    </lineage>
</organism>
<evidence type="ECO:0000256" key="6">
    <source>
        <dbReference type="ARBA" id="ARBA00022989"/>
    </source>
</evidence>
<dbReference type="Proteomes" id="UP000199441">
    <property type="component" value="Unassembled WGS sequence"/>
</dbReference>
<dbReference type="AlphaFoldDB" id="A0A1H2V1R6"/>
<evidence type="ECO:0000256" key="1">
    <source>
        <dbReference type="ARBA" id="ARBA00004429"/>
    </source>
</evidence>
<feature type="transmembrane region" description="Helical" evidence="9">
    <location>
        <begin position="12"/>
        <end position="33"/>
    </location>
</feature>
<dbReference type="InterPro" id="IPR007387">
    <property type="entry name" value="TRAP_DctQ"/>
</dbReference>
<evidence type="ECO:0000256" key="2">
    <source>
        <dbReference type="ARBA" id="ARBA00022448"/>
    </source>
</evidence>
<keyword evidence="3" id="KW-1003">Cell membrane</keyword>
<evidence type="ECO:0000256" key="9">
    <source>
        <dbReference type="RuleBase" id="RU369079"/>
    </source>
</evidence>
<keyword evidence="6 9" id="KW-1133">Transmembrane helix</keyword>
<evidence type="ECO:0000256" key="5">
    <source>
        <dbReference type="ARBA" id="ARBA00022692"/>
    </source>
</evidence>
<keyword evidence="7 9" id="KW-0472">Membrane</keyword>
<comment type="subcellular location">
    <subcellularLocation>
        <location evidence="1 9">Cell inner membrane</location>
        <topology evidence="1 9">Multi-pass membrane protein</topology>
    </subcellularLocation>
</comment>
<feature type="transmembrane region" description="Helical" evidence="9">
    <location>
        <begin position="93"/>
        <end position="115"/>
    </location>
</feature>
<comment type="function">
    <text evidence="9">Part of the tripartite ATP-independent periplasmic (TRAP) transport system.</text>
</comment>
<dbReference type="GO" id="GO:0015740">
    <property type="term" value="P:C4-dicarboxylate transport"/>
    <property type="evidence" value="ECO:0007669"/>
    <property type="project" value="TreeGrafter"/>
</dbReference>
<evidence type="ECO:0000256" key="7">
    <source>
        <dbReference type="ARBA" id="ARBA00023136"/>
    </source>
</evidence>
<evidence type="ECO:0000256" key="4">
    <source>
        <dbReference type="ARBA" id="ARBA00022519"/>
    </source>
</evidence>
<dbReference type="GO" id="GO:0022857">
    <property type="term" value="F:transmembrane transporter activity"/>
    <property type="evidence" value="ECO:0007669"/>
    <property type="project" value="UniProtKB-UniRule"/>
</dbReference>
<comment type="similarity">
    <text evidence="8 9">Belongs to the TRAP transporter small permease family.</text>
</comment>
<reference evidence="12" key="1">
    <citation type="submission" date="2016-10" db="EMBL/GenBank/DDBJ databases">
        <authorList>
            <person name="Varghese N."/>
            <person name="Submissions S."/>
        </authorList>
    </citation>
    <scope>NUCLEOTIDE SEQUENCE [LARGE SCALE GENOMIC DNA]</scope>
    <source>
        <strain evidence="12">DSM 26922</strain>
    </source>
</reference>
<dbReference type="STRING" id="670155.SAMN04488001_1367"/>
<evidence type="ECO:0000313" key="11">
    <source>
        <dbReference type="EMBL" id="SDW62276.1"/>
    </source>
</evidence>
<dbReference type="InterPro" id="IPR055348">
    <property type="entry name" value="DctQ"/>
</dbReference>